<dbReference type="InterPro" id="IPR013483">
    <property type="entry name" value="MoaA"/>
</dbReference>
<organism evidence="18 19">
    <name type="scientific">Toxocara canis</name>
    <name type="common">Canine roundworm</name>
    <dbReference type="NCBI Taxonomy" id="6265"/>
    <lineage>
        <taxon>Eukaryota</taxon>
        <taxon>Metazoa</taxon>
        <taxon>Ecdysozoa</taxon>
        <taxon>Nematoda</taxon>
        <taxon>Chromadorea</taxon>
        <taxon>Rhabditida</taxon>
        <taxon>Spirurina</taxon>
        <taxon>Ascaridomorpha</taxon>
        <taxon>Ascaridoidea</taxon>
        <taxon>Toxocaridae</taxon>
        <taxon>Toxocara</taxon>
    </lineage>
</organism>
<reference evidence="17 18" key="2">
    <citation type="submission" date="2018-11" db="EMBL/GenBank/DDBJ databases">
        <authorList>
            <consortium name="Pathogen Informatics"/>
        </authorList>
    </citation>
    <scope>NUCLEOTIDE SEQUENCE [LARGE SCALE GENOMIC DNA]</scope>
</reference>
<dbReference type="InterPro" id="IPR040064">
    <property type="entry name" value="MoaA-like"/>
</dbReference>
<evidence type="ECO:0000313" key="18">
    <source>
        <dbReference type="Proteomes" id="UP000050794"/>
    </source>
</evidence>
<feature type="domain" description="Radical SAM core" evidence="16">
    <location>
        <begin position="54"/>
        <end position="275"/>
    </location>
</feature>
<comment type="pathway">
    <text evidence="3">Cofactor biosynthesis; molybdopterin biosynthesis.</text>
</comment>
<keyword evidence="9" id="KW-0547">Nucleotide-binding</keyword>
<dbReference type="PROSITE" id="PS51918">
    <property type="entry name" value="RADICAL_SAM"/>
    <property type="match status" value="1"/>
</dbReference>
<keyword evidence="13" id="KW-0501">Molybdenum cofactor biosynthesis</keyword>
<dbReference type="GO" id="GO:0061799">
    <property type="term" value="F:cyclic pyranopterin monophosphate synthase activity"/>
    <property type="evidence" value="ECO:0007669"/>
    <property type="project" value="UniProtKB-EC"/>
</dbReference>
<dbReference type="Pfam" id="PF04055">
    <property type="entry name" value="Radical_SAM"/>
    <property type="match status" value="1"/>
</dbReference>
<dbReference type="InterPro" id="IPR010505">
    <property type="entry name" value="MoaA_twitch"/>
</dbReference>
<dbReference type="InterPro" id="IPR050105">
    <property type="entry name" value="MoCo_biosynth_MoaA/MoaC"/>
</dbReference>
<dbReference type="SFLD" id="SFLDG01383">
    <property type="entry name" value="cyclic_pyranopterin_phosphate"/>
    <property type="match status" value="1"/>
</dbReference>
<evidence type="ECO:0000256" key="7">
    <source>
        <dbReference type="ARBA" id="ARBA00022691"/>
    </source>
</evidence>
<dbReference type="Pfam" id="PF06463">
    <property type="entry name" value="Mob_synth_C"/>
    <property type="match status" value="1"/>
</dbReference>
<reference evidence="19" key="1">
    <citation type="submission" date="2016-06" db="UniProtKB">
        <authorList>
            <consortium name="WormBaseParasite"/>
        </authorList>
    </citation>
    <scope>IDENTIFICATION</scope>
</reference>
<dbReference type="GO" id="GO:0006777">
    <property type="term" value="P:Mo-molybdopterin cofactor biosynthetic process"/>
    <property type="evidence" value="ECO:0007669"/>
    <property type="project" value="UniProtKB-KW"/>
</dbReference>
<dbReference type="SFLD" id="SFLDG01067">
    <property type="entry name" value="SPASM/twitch_domain_containing"/>
    <property type="match status" value="1"/>
</dbReference>
<evidence type="ECO:0000256" key="1">
    <source>
        <dbReference type="ARBA" id="ARBA00001637"/>
    </source>
</evidence>
<dbReference type="InterPro" id="IPR058240">
    <property type="entry name" value="rSAM_sf"/>
</dbReference>
<dbReference type="SMART" id="SM00729">
    <property type="entry name" value="Elp3"/>
    <property type="match status" value="1"/>
</dbReference>
<comment type="cofactor">
    <cofactor evidence="2">
        <name>[4Fe-4S] cluster</name>
        <dbReference type="ChEBI" id="CHEBI:49883"/>
    </cofactor>
</comment>
<dbReference type="Proteomes" id="UP000050794">
    <property type="component" value="Unassembled WGS sequence"/>
</dbReference>
<dbReference type="GO" id="GO:0005525">
    <property type="term" value="F:GTP binding"/>
    <property type="evidence" value="ECO:0007669"/>
    <property type="project" value="UniProtKB-KW"/>
</dbReference>
<dbReference type="UniPathway" id="UPA00344"/>
<keyword evidence="6" id="KW-0004">4Fe-4S</keyword>
<evidence type="ECO:0000313" key="17">
    <source>
        <dbReference type="EMBL" id="VDM46140.1"/>
    </source>
</evidence>
<evidence type="ECO:0000313" key="19">
    <source>
        <dbReference type="WBParaSite" id="TCNE_0001481901-mRNA-1"/>
    </source>
</evidence>
<comment type="similarity">
    <text evidence="5">In the N-terminal section; belongs to the radical SAM superfamily. MoaA family.</text>
</comment>
<keyword evidence="18" id="KW-1185">Reference proteome</keyword>
<dbReference type="InterPro" id="IPR006638">
    <property type="entry name" value="Elp3/MiaA/NifB-like_rSAM"/>
</dbReference>
<dbReference type="NCBIfam" id="TIGR00581">
    <property type="entry name" value="moaC"/>
    <property type="match status" value="1"/>
</dbReference>
<accession>A0A183V249</accession>
<dbReference type="GO" id="GO:0051539">
    <property type="term" value="F:4 iron, 4 sulfur cluster binding"/>
    <property type="evidence" value="ECO:0007669"/>
    <property type="project" value="UniProtKB-KW"/>
</dbReference>
<protein>
    <submittedName>
        <fullName evidence="19">Elp3 domain-containing protein</fullName>
    </submittedName>
</protein>
<dbReference type="NCBIfam" id="TIGR02666">
    <property type="entry name" value="moaA"/>
    <property type="match status" value="1"/>
</dbReference>
<dbReference type="HAMAP" id="MF_01224_B">
    <property type="entry name" value="MoaC_B"/>
    <property type="match status" value="1"/>
</dbReference>
<dbReference type="InterPro" id="IPR047594">
    <property type="entry name" value="MoaC_bact/euk"/>
</dbReference>
<dbReference type="SUPFAM" id="SSF102114">
    <property type="entry name" value="Radical SAM enzymes"/>
    <property type="match status" value="1"/>
</dbReference>
<evidence type="ECO:0000256" key="9">
    <source>
        <dbReference type="ARBA" id="ARBA00022741"/>
    </source>
</evidence>
<keyword evidence="14" id="KW-0456">Lyase</keyword>
<dbReference type="InterPro" id="IPR000385">
    <property type="entry name" value="MoaA_NifB_PqqE_Fe-S-bd_CS"/>
</dbReference>
<sequence>MVTGNTFRLLASKATTFSILQKLSTLEVQQLRRPVLADEFAPSAENTVEGLVDAYGRRHTYLRISVAEKCNLRCTYCMPEEGVPLNPSHKLLSADEIVRIATIFAANGVTKIRLTGGEPTLRKDIVDIVGRLSVIPGIEQVGMTTNGIALPQKLEALVDNGLKKLNISLDTLNEAKYMIMTRRNGFKKVIKSINLAESMFDQVKINNVIIRGINDDELIDFVALTQYRKLDIRFIEYMPFGGNKFEVRKMVPYREMLKVIDKSFPMIIKLKDQPNDTSKAYSVHGFRGKIGFISSMSEHFCSSCNRLRVTSDGNLKVCLHGNSEVSLRDVLRAGASDTQLETIVREALSRKKKQHADVLIKRFIHTASVQRIEQLSHVSNSGKANMVDVTKKAVTIRTAIAQCVLKVNADVMRAILHNEGQKGDALGVARIAGIQAAKRTSSLIPLCHNIFISNVQISFHLNQDKNEVLIRSMVHTKAETGVEMEALTAVTVAALTLYDMCKAITHNMIITEVRLVGKSGGKRDFGERQL</sequence>
<dbReference type="InterPro" id="IPR002820">
    <property type="entry name" value="Mopterin_CF_biosynth-C_dom"/>
</dbReference>
<dbReference type="EMBL" id="UYWY01022469">
    <property type="protein sequence ID" value="VDM46140.1"/>
    <property type="molecule type" value="Genomic_DNA"/>
</dbReference>
<evidence type="ECO:0000256" key="15">
    <source>
        <dbReference type="ARBA" id="ARBA00048697"/>
    </source>
</evidence>
<evidence type="ECO:0000256" key="3">
    <source>
        <dbReference type="ARBA" id="ARBA00005046"/>
    </source>
</evidence>
<dbReference type="SFLD" id="SFLDS00029">
    <property type="entry name" value="Radical_SAM"/>
    <property type="match status" value="1"/>
</dbReference>
<dbReference type="SUPFAM" id="SSF55040">
    <property type="entry name" value="Molybdenum cofactor biosynthesis protein C, MoaC"/>
    <property type="match status" value="1"/>
</dbReference>
<evidence type="ECO:0000256" key="4">
    <source>
        <dbReference type="ARBA" id="ARBA00008484"/>
    </source>
</evidence>
<dbReference type="CDD" id="cd01420">
    <property type="entry name" value="MoaC_PE"/>
    <property type="match status" value="1"/>
</dbReference>
<dbReference type="InterPro" id="IPR007197">
    <property type="entry name" value="rSAM"/>
</dbReference>
<dbReference type="Gene3D" id="3.20.20.70">
    <property type="entry name" value="Aldolase class I"/>
    <property type="match status" value="1"/>
</dbReference>
<comment type="catalytic activity">
    <reaction evidence="1">
        <text>(8S)-3',8-cyclo-7,8-dihydroguanosine 5'-triphosphate = cyclic pyranopterin phosphate + diphosphate</text>
        <dbReference type="Rhea" id="RHEA:49580"/>
        <dbReference type="ChEBI" id="CHEBI:33019"/>
        <dbReference type="ChEBI" id="CHEBI:59648"/>
        <dbReference type="ChEBI" id="CHEBI:131766"/>
        <dbReference type="EC" id="4.6.1.17"/>
    </reaction>
</comment>
<evidence type="ECO:0000256" key="6">
    <source>
        <dbReference type="ARBA" id="ARBA00022485"/>
    </source>
</evidence>
<dbReference type="PANTHER" id="PTHR22960:SF0">
    <property type="entry name" value="MOLYBDENUM COFACTOR BIOSYNTHESIS PROTEIN 1"/>
    <property type="match status" value="1"/>
</dbReference>
<comment type="catalytic activity">
    <reaction evidence="15">
        <text>GTP + AH2 + S-adenosyl-L-methionine = (8S)-3',8-cyclo-7,8-dihydroguanosine 5'-triphosphate + 5'-deoxyadenosine + L-methionine + A + H(+)</text>
        <dbReference type="Rhea" id="RHEA:49576"/>
        <dbReference type="ChEBI" id="CHEBI:13193"/>
        <dbReference type="ChEBI" id="CHEBI:15378"/>
        <dbReference type="ChEBI" id="CHEBI:17319"/>
        <dbReference type="ChEBI" id="CHEBI:17499"/>
        <dbReference type="ChEBI" id="CHEBI:37565"/>
        <dbReference type="ChEBI" id="CHEBI:57844"/>
        <dbReference type="ChEBI" id="CHEBI:59789"/>
        <dbReference type="ChEBI" id="CHEBI:131766"/>
        <dbReference type="EC" id="4.1.99.22"/>
    </reaction>
</comment>
<dbReference type="CDD" id="cd21117">
    <property type="entry name" value="Twitch_MoaA"/>
    <property type="match status" value="1"/>
</dbReference>
<gene>
    <name evidence="17" type="ORF">TCNE_LOCUS14819</name>
</gene>
<dbReference type="PROSITE" id="PS01305">
    <property type="entry name" value="MOAA_NIFB_PQQE"/>
    <property type="match status" value="1"/>
</dbReference>
<dbReference type="Gene3D" id="3.30.70.640">
    <property type="entry name" value="Molybdopterin cofactor biosynthesis C (MoaC) domain"/>
    <property type="match status" value="1"/>
</dbReference>
<evidence type="ECO:0000259" key="16">
    <source>
        <dbReference type="PROSITE" id="PS51918"/>
    </source>
</evidence>
<evidence type="ECO:0000256" key="14">
    <source>
        <dbReference type="ARBA" id="ARBA00023239"/>
    </source>
</evidence>
<dbReference type="PANTHER" id="PTHR22960">
    <property type="entry name" value="MOLYBDOPTERIN COFACTOR SYNTHESIS PROTEIN A"/>
    <property type="match status" value="1"/>
</dbReference>
<dbReference type="AlphaFoldDB" id="A0A183V249"/>
<dbReference type="SFLD" id="SFLDG01386">
    <property type="entry name" value="main_SPASM_domain-containing"/>
    <property type="match status" value="1"/>
</dbReference>
<dbReference type="InterPro" id="IPR013785">
    <property type="entry name" value="Aldolase_TIM"/>
</dbReference>
<evidence type="ECO:0000256" key="2">
    <source>
        <dbReference type="ARBA" id="ARBA00001966"/>
    </source>
</evidence>
<dbReference type="Pfam" id="PF01967">
    <property type="entry name" value="MoaC"/>
    <property type="match status" value="1"/>
</dbReference>
<evidence type="ECO:0000256" key="5">
    <source>
        <dbReference type="ARBA" id="ARBA00009862"/>
    </source>
</evidence>
<proteinExistence type="inferred from homology"/>
<evidence type="ECO:0000256" key="10">
    <source>
        <dbReference type="ARBA" id="ARBA00023004"/>
    </source>
</evidence>
<evidence type="ECO:0000256" key="12">
    <source>
        <dbReference type="ARBA" id="ARBA00023134"/>
    </source>
</evidence>
<name>A0A183V249_TOXCA</name>
<keyword evidence="8" id="KW-0479">Metal-binding</keyword>
<evidence type="ECO:0000256" key="13">
    <source>
        <dbReference type="ARBA" id="ARBA00023150"/>
    </source>
</evidence>
<dbReference type="HAMAP" id="MF_01225_B">
    <property type="entry name" value="MoaA_B"/>
    <property type="match status" value="1"/>
</dbReference>
<keyword evidence="12" id="KW-0342">GTP-binding</keyword>
<dbReference type="InterPro" id="IPR023045">
    <property type="entry name" value="MoaC"/>
</dbReference>
<evidence type="ECO:0000256" key="8">
    <source>
        <dbReference type="ARBA" id="ARBA00022723"/>
    </source>
</evidence>
<dbReference type="GO" id="GO:0061798">
    <property type="term" value="F:GTP 3',8'-cyclase activity"/>
    <property type="evidence" value="ECO:0007669"/>
    <property type="project" value="UniProtKB-EC"/>
</dbReference>
<keyword evidence="10" id="KW-0408">Iron</keyword>
<dbReference type="CDD" id="cd01335">
    <property type="entry name" value="Radical_SAM"/>
    <property type="match status" value="1"/>
</dbReference>
<keyword evidence="11" id="KW-0411">Iron-sulfur</keyword>
<dbReference type="NCBIfam" id="NF006870">
    <property type="entry name" value="PRK09364.1"/>
    <property type="match status" value="1"/>
</dbReference>
<dbReference type="InterPro" id="IPR036522">
    <property type="entry name" value="MoaC_sf"/>
</dbReference>
<evidence type="ECO:0000256" key="11">
    <source>
        <dbReference type="ARBA" id="ARBA00023014"/>
    </source>
</evidence>
<comment type="similarity">
    <text evidence="4">In the C-terminal section; belongs to the MoaC family.</text>
</comment>
<dbReference type="GO" id="GO:0046872">
    <property type="term" value="F:metal ion binding"/>
    <property type="evidence" value="ECO:0007669"/>
    <property type="project" value="UniProtKB-KW"/>
</dbReference>
<dbReference type="WBParaSite" id="TCNE_0001481901-mRNA-1">
    <property type="protein sequence ID" value="TCNE_0001481901-mRNA-1"/>
    <property type="gene ID" value="TCNE_0001481901"/>
</dbReference>
<keyword evidence="7" id="KW-0949">S-adenosyl-L-methionine</keyword>